<sequence length="123" mass="13836">MKTKYCFVAILIASVFFVAAHRAMKADELVGKWNYTIANVPPENESGQMTFELKDEKIIGYLGEIEKQQMKELTVDQGKISFKMDFEGGLIDFKMVQDGEKLNGTVLTNYGEFAITAVRAVKN</sequence>
<evidence type="ECO:0000313" key="3">
    <source>
        <dbReference type="Proteomes" id="UP000304900"/>
    </source>
</evidence>
<evidence type="ECO:0000256" key="1">
    <source>
        <dbReference type="SAM" id="SignalP"/>
    </source>
</evidence>
<dbReference type="RefSeq" id="WP_137341809.1">
    <property type="nucleotide sequence ID" value="NZ_BSQH01000002.1"/>
</dbReference>
<name>A0A4U6D3E1_9BACT</name>
<accession>A0A4U6D3E1</accession>
<gene>
    <name evidence="2" type="ORF">FDK13_20180</name>
</gene>
<keyword evidence="3" id="KW-1185">Reference proteome</keyword>
<keyword evidence="1" id="KW-0732">Signal</keyword>
<evidence type="ECO:0000313" key="2">
    <source>
        <dbReference type="EMBL" id="TKT90641.1"/>
    </source>
</evidence>
<proteinExistence type="predicted"/>
<reference evidence="2 3" key="1">
    <citation type="submission" date="2019-05" db="EMBL/GenBank/DDBJ databases">
        <title>Dyadobacter AR-3-8 sp. nov., isolated from arctic soil.</title>
        <authorList>
            <person name="Chaudhary D.K."/>
        </authorList>
    </citation>
    <scope>NUCLEOTIDE SEQUENCE [LARGE SCALE GENOMIC DNA]</scope>
    <source>
        <strain evidence="2 3">AR-3-8</strain>
    </source>
</reference>
<comment type="caution">
    <text evidence="2">The sequence shown here is derived from an EMBL/GenBank/DDBJ whole genome shotgun (WGS) entry which is preliminary data.</text>
</comment>
<dbReference type="Proteomes" id="UP000304900">
    <property type="component" value="Unassembled WGS sequence"/>
</dbReference>
<feature type="signal peptide" evidence="1">
    <location>
        <begin position="1"/>
        <end position="20"/>
    </location>
</feature>
<dbReference type="AlphaFoldDB" id="A0A4U6D3E1"/>
<organism evidence="2 3">
    <name type="scientific">Dyadobacter frigoris</name>
    <dbReference type="NCBI Taxonomy" id="2576211"/>
    <lineage>
        <taxon>Bacteria</taxon>
        <taxon>Pseudomonadati</taxon>
        <taxon>Bacteroidota</taxon>
        <taxon>Cytophagia</taxon>
        <taxon>Cytophagales</taxon>
        <taxon>Spirosomataceae</taxon>
        <taxon>Dyadobacter</taxon>
    </lineage>
</organism>
<evidence type="ECO:0008006" key="4">
    <source>
        <dbReference type="Google" id="ProtNLM"/>
    </source>
</evidence>
<dbReference type="OrthoDB" id="956225at2"/>
<feature type="chain" id="PRO_5020827261" description="Extracellular endo-alpha-(1-&gt;5)-L-arabinanase C-terminal domain-containing protein" evidence="1">
    <location>
        <begin position="21"/>
        <end position="123"/>
    </location>
</feature>
<protein>
    <recommendedName>
        <fullName evidence="4">Extracellular endo-alpha-(1-&gt;5)-L-arabinanase C-terminal domain-containing protein</fullName>
    </recommendedName>
</protein>
<dbReference type="EMBL" id="SZVO01000009">
    <property type="protein sequence ID" value="TKT90641.1"/>
    <property type="molecule type" value="Genomic_DNA"/>
</dbReference>